<accession>A0A8S5LUH7</accession>
<sequence length="31" mass="3403">MPSCCRCSIWAGQRLRPPPPPHGTQITAQGR</sequence>
<protein>
    <submittedName>
        <fullName evidence="1">Uncharacterized protein</fullName>
    </submittedName>
</protein>
<dbReference type="EMBL" id="BK014742">
    <property type="protein sequence ID" value="DAD73668.1"/>
    <property type="molecule type" value="Genomic_DNA"/>
</dbReference>
<proteinExistence type="predicted"/>
<organism evidence="1">
    <name type="scientific">Siphoviridae sp. ctRg61</name>
    <dbReference type="NCBI Taxonomy" id="2826335"/>
    <lineage>
        <taxon>Viruses</taxon>
        <taxon>Duplodnaviria</taxon>
        <taxon>Heunggongvirae</taxon>
        <taxon>Uroviricota</taxon>
        <taxon>Caudoviricetes</taxon>
    </lineage>
</organism>
<reference evidence="1" key="1">
    <citation type="journal article" date="2021" name="Proc. Natl. Acad. Sci. U.S.A.">
        <title>A Catalog of Tens of Thousands of Viruses from Human Metagenomes Reveals Hidden Associations with Chronic Diseases.</title>
        <authorList>
            <person name="Tisza M.J."/>
            <person name="Buck C.B."/>
        </authorList>
    </citation>
    <scope>NUCLEOTIDE SEQUENCE</scope>
    <source>
        <strain evidence="1">CtRg61</strain>
    </source>
</reference>
<name>A0A8S5LUH7_9CAUD</name>
<evidence type="ECO:0000313" key="1">
    <source>
        <dbReference type="EMBL" id="DAD73668.1"/>
    </source>
</evidence>